<evidence type="ECO:0000256" key="1">
    <source>
        <dbReference type="SAM" id="MobiDB-lite"/>
    </source>
</evidence>
<evidence type="ECO:0000313" key="2">
    <source>
        <dbReference type="EMBL" id="CAK7947981.1"/>
    </source>
</evidence>
<feature type="compositionally biased region" description="Acidic residues" evidence="1">
    <location>
        <begin position="785"/>
        <end position="810"/>
    </location>
</feature>
<feature type="compositionally biased region" description="Low complexity" evidence="1">
    <location>
        <begin position="16"/>
        <end position="29"/>
    </location>
</feature>
<feature type="region of interest" description="Disordered" evidence="1">
    <location>
        <begin position="782"/>
        <end position="810"/>
    </location>
</feature>
<reference evidence="2" key="1">
    <citation type="submission" date="2024-01" db="EMBL/GenBank/DDBJ databases">
        <authorList>
            <person name="Webb A."/>
        </authorList>
    </citation>
    <scope>NUCLEOTIDE SEQUENCE</scope>
    <source>
        <strain evidence="2">Pm1</strain>
    </source>
</reference>
<gene>
    <name evidence="2" type="ORF">PM001_LOCUS33131</name>
</gene>
<evidence type="ECO:0000313" key="3">
    <source>
        <dbReference type="Proteomes" id="UP001162060"/>
    </source>
</evidence>
<feature type="compositionally biased region" description="Polar residues" evidence="1">
    <location>
        <begin position="138"/>
        <end position="149"/>
    </location>
</feature>
<feature type="compositionally biased region" description="Polar residues" evidence="1">
    <location>
        <begin position="301"/>
        <end position="314"/>
    </location>
</feature>
<name>A0AAV1VNV5_9STRA</name>
<protein>
    <submittedName>
        <fullName evidence="2">Uncharacterized protein</fullName>
    </submittedName>
</protein>
<dbReference type="EMBL" id="CAKLBY020000390">
    <property type="protein sequence ID" value="CAK7947981.1"/>
    <property type="molecule type" value="Genomic_DNA"/>
</dbReference>
<organism evidence="2 3">
    <name type="scientific">Peronospora matthiolae</name>
    <dbReference type="NCBI Taxonomy" id="2874970"/>
    <lineage>
        <taxon>Eukaryota</taxon>
        <taxon>Sar</taxon>
        <taxon>Stramenopiles</taxon>
        <taxon>Oomycota</taxon>
        <taxon>Peronosporomycetes</taxon>
        <taxon>Peronosporales</taxon>
        <taxon>Peronosporaceae</taxon>
        <taxon>Peronospora</taxon>
    </lineage>
</organism>
<dbReference type="AlphaFoldDB" id="A0AAV1VNV5"/>
<feature type="region of interest" description="Disordered" evidence="1">
    <location>
        <begin position="420"/>
        <end position="451"/>
    </location>
</feature>
<sequence>MRFWWPDWQPREHSLSSESECSTDSHSSLASDASFYDASPDDETGVGHDEMPPLPDDTQLVTGEEAGQSDLRLFPESSSPFVAERMGRNCLGTVAVGQGVGVHTGTSNNSLPGPQNGPRVRLRAPSPRGDDAELGVATSGTGSDPASPSAYQVSARAEVSVAREAPRSPAPILGVIIDREEARRPPVGTSEGTFGNILGLSIGVAEIHDTIQDNAQDSSGQDGIVSVGFAEATRPPPASSARRLASPASLLARSPTANALVAANVDFPPGRAGGMLPALVAGQDMQDLQSDGSPGACRQPPGSTTCTRDSTPTPSALPDVGAAHDTTIDAAGPGRAASMLPDRVQHGPLQSIGSPGANRLYPGSRKDETAPRALPPAHDAPVAAQDPAHVAARPGRAAEMLPDRGTDGLALAVFTARALGATRGPGDPEDDGSSDREVSDGDDDAITAASDDDRLGQVATEQPARSGYTAVAAAAPAGMHATISEAVSTAAIVYDVVDVSRTCDDRLGWQTPILPDRAGCDAPMACGDELSAGPCPHNDDCTPGRAGTMLRAGAAQAPATTAAVPMEVDQCATWQAASHVPGSPPLVLRLCGKRRRLSDDADDDPREQAEQLLLEDVEAGPKHSALWPSTASALPASVLAVYGHNASASRARCVHTRPQALLRSSDTGTHGTDVSPSSTASRQVVRAARLSYRGWQLQTTLARVPASATLRLRPHQQPGTSAPLLSSTTHDRSTESRWSPPLPRQLVAYRVASRLSEVPASRWGPPLPRSVVVSRIADRLLPLELTEEEETKAGDSDDEDVNDDPDMDGE</sequence>
<feature type="region of interest" description="Disordered" evidence="1">
    <location>
        <begin position="708"/>
        <end position="740"/>
    </location>
</feature>
<proteinExistence type="predicted"/>
<feature type="region of interest" description="Disordered" evidence="1">
    <location>
        <begin position="1"/>
        <end position="71"/>
    </location>
</feature>
<feature type="region of interest" description="Disordered" evidence="1">
    <location>
        <begin position="101"/>
        <end position="149"/>
    </location>
</feature>
<feature type="compositionally biased region" description="Polar residues" evidence="1">
    <location>
        <begin position="104"/>
        <end position="113"/>
    </location>
</feature>
<feature type="region of interest" description="Disordered" evidence="1">
    <location>
        <begin position="661"/>
        <end position="682"/>
    </location>
</feature>
<feature type="region of interest" description="Disordered" evidence="1">
    <location>
        <begin position="286"/>
        <end position="388"/>
    </location>
</feature>
<feature type="compositionally biased region" description="Polar residues" evidence="1">
    <location>
        <begin position="662"/>
        <end position="682"/>
    </location>
</feature>
<dbReference type="Proteomes" id="UP001162060">
    <property type="component" value="Unassembled WGS sequence"/>
</dbReference>
<feature type="compositionally biased region" description="Polar residues" evidence="1">
    <location>
        <begin position="717"/>
        <end position="728"/>
    </location>
</feature>
<comment type="caution">
    <text evidence="2">The sequence shown here is derived from an EMBL/GenBank/DDBJ whole genome shotgun (WGS) entry which is preliminary data.</text>
</comment>
<accession>A0AAV1VNV5</accession>